<dbReference type="Pfam" id="PF22486">
    <property type="entry name" value="MATH_2"/>
    <property type="match status" value="1"/>
</dbReference>
<dbReference type="InterPro" id="IPR002083">
    <property type="entry name" value="MATH/TRAF_dom"/>
</dbReference>
<dbReference type="Gene3D" id="2.60.210.10">
    <property type="entry name" value="Apoptosis, Tumor Necrosis Factor Receptor Associated Protein 2, Chain A"/>
    <property type="match status" value="1"/>
</dbReference>
<keyword evidence="3" id="KW-1185">Reference proteome</keyword>
<comment type="caution">
    <text evidence="2">The sequence shown here is derived from an EMBL/GenBank/DDBJ whole genome shotgun (WGS) entry which is preliminary data.</text>
</comment>
<dbReference type="InterPro" id="IPR045005">
    <property type="entry name" value="BPM1-6"/>
</dbReference>
<name>A0A835AV09_9POAL</name>
<protein>
    <recommendedName>
        <fullName evidence="1">MATH domain-containing protein</fullName>
    </recommendedName>
</protein>
<dbReference type="OrthoDB" id="695439at2759"/>
<gene>
    <name evidence="2" type="ORF">HU200_052192</name>
</gene>
<proteinExistence type="predicted"/>
<dbReference type="GO" id="GO:0016567">
    <property type="term" value="P:protein ubiquitination"/>
    <property type="evidence" value="ECO:0007669"/>
    <property type="project" value="InterPro"/>
</dbReference>
<dbReference type="InterPro" id="IPR008974">
    <property type="entry name" value="TRAF-like"/>
</dbReference>
<dbReference type="Proteomes" id="UP000636709">
    <property type="component" value="Unassembled WGS sequence"/>
</dbReference>
<feature type="domain" description="MATH" evidence="1">
    <location>
        <begin position="20"/>
        <end position="143"/>
    </location>
</feature>
<evidence type="ECO:0000259" key="1">
    <source>
        <dbReference type="PROSITE" id="PS50144"/>
    </source>
</evidence>
<dbReference type="CDD" id="cd00121">
    <property type="entry name" value="MATH"/>
    <property type="match status" value="1"/>
</dbReference>
<dbReference type="PANTHER" id="PTHR26379:SF443">
    <property type="entry name" value="MATH DOMAIN CONTAINING PROTEIN"/>
    <property type="match status" value="1"/>
</dbReference>
<dbReference type="PANTHER" id="PTHR26379">
    <property type="entry name" value="BTB/POZ AND MATH DOMAIN-CONTAINING PROTEIN 1"/>
    <property type="match status" value="1"/>
</dbReference>
<reference evidence="2" key="1">
    <citation type="submission" date="2020-07" db="EMBL/GenBank/DDBJ databases">
        <title>Genome sequence and genetic diversity analysis of an under-domesticated orphan crop, white fonio (Digitaria exilis).</title>
        <authorList>
            <person name="Bennetzen J.L."/>
            <person name="Chen S."/>
            <person name="Ma X."/>
            <person name="Wang X."/>
            <person name="Yssel A.E.J."/>
            <person name="Chaluvadi S.R."/>
            <person name="Johnson M."/>
            <person name="Gangashetty P."/>
            <person name="Hamidou F."/>
            <person name="Sanogo M.D."/>
            <person name="Zwaenepoel A."/>
            <person name="Wallace J."/>
            <person name="Van De Peer Y."/>
            <person name="Van Deynze A."/>
        </authorList>
    </citation>
    <scope>NUCLEOTIDE SEQUENCE</scope>
    <source>
        <tissue evidence="2">Leaves</tissue>
    </source>
</reference>
<evidence type="ECO:0000313" key="2">
    <source>
        <dbReference type="EMBL" id="KAF8668980.1"/>
    </source>
</evidence>
<dbReference type="AlphaFoldDB" id="A0A835AV09"/>
<dbReference type="EMBL" id="JACEFO010002273">
    <property type="protein sequence ID" value="KAF8668980.1"/>
    <property type="molecule type" value="Genomic_DNA"/>
</dbReference>
<dbReference type="SUPFAM" id="SSF49599">
    <property type="entry name" value="TRAF domain-like"/>
    <property type="match status" value="1"/>
</dbReference>
<evidence type="ECO:0000313" key="3">
    <source>
        <dbReference type="Proteomes" id="UP000636709"/>
    </source>
</evidence>
<dbReference type="PROSITE" id="PS50144">
    <property type="entry name" value="MATH"/>
    <property type="match status" value="1"/>
</dbReference>
<sequence>MSSSWDGISTSSISVTPANTGCHMLKIDGYTKTKLFCDYYGYGLWLCHAWNIKFQPKGTGSDGYISLYIKPCPPITGATRATICFSLVPHVGKPAPPPYGKRLTTTFNAAYVLSTGVPCFIKMEELEKSGYLMDDCFAIRCDVEVVKMVAAAVAVGPAVDEHDLERLAVPCTCEDSLCKRIHLARTMEAAPAVAADGACTCKDGLCEHCTMKAPPQQRHRRAMAAWQI</sequence>
<accession>A0A835AV09</accession>
<organism evidence="2 3">
    <name type="scientific">Digitaria exilis</name>
    <dbReference type="NCBI Taxonomy" id="1010633"/>
    <lineage>
        <taxon>Eukaryota</taxon>
        <taxon>Viridiplantae</taxon>
        <taxon>Streptophyta</taxon>
        <taxon>Embryophyta</taxon>
        <taxon>Tracheophyta</taxon>
        <taxon>Spermatophyta</taxon>
        <taxon>Magnoliopsida</taxon>
        <taxon>Liliopsida</taxon>
        <taxon>Poales</taxon>
        <taxon>Poaceae</taxon>
        <taxon>PACMAD clade</taxon>
        <taxon>Panicoideae</taxon>
        <taxon>Panicodae</taxon>
        <taxon>Paniceae</taxon>
        <taxon>Anthephorinae</taxon>
        <taxon>Digitaria</taxon>
    </lineage>
</organism>